<sequence>MEYEEHFDARDTGGRGGISRVFVGSPYQRGHGIGSFLGGLFRKILPFLNRGARAVGKEALRAGINVIDDVENNKPLKEAIKSRLVESRGNLKRKAKEKISSLMRGSGYKISTKSAALQFPLGGRDRSISHRKRRRGVKRKSSRSITGRKSKKVTRKKKIRAAGRKTKKSSARKHRGKKRDVSDIFS</sequence>
<feature type="compositionally biased region" description="Basic residues" evidence="1">
    <location>
        <begin position="129"/>
        <end position="178"/>
    </location>
</feature>
<dbReference type="AlphaFoldDB" id="A0A151JX91"/>
<gene>
    <name evidence="2" type="ORF">ALC56_06309</name>
</gene>
<keyword evidence="3" id="KW-1185">Reference proteome</keyword>
<proteinExistence type="predicted"/>
<accession>A0A151JX91</accession>
<organism evidence="2 3">
    <name type="scientific">Trachymyrmex septentrionalis</name>
    <dbReference type="NCBI Taxonomy" id="34720"/>
    <lineage>
        <taxon>Eukaryota</taxon>
        <taxon>Metazoa</taxon>
        <taxon>Ecdysozoa</taxon>
        <taxon>Arthropoda</taxon>
        <taxon>Hexapoda</taxon>
        <taxon>Insecta</taxon>
        <taxon>Pterygota</taxon>
        <taxon>Neoptera</taxon>
        <taxon>Endopterygota</taxon>
        <taxon>Hymenoptera</taxon>
        <taxon>Apocrita</taxon>
        <taxon>Aculeata</taxon>
        <taxon>Formicoidea</taxon>
        <taxon>Formicidae</taxon>
        <taxon>Myrmicinae</taxon>
        <taxon>Trachymyrmex</taxon>
    </lineage>
</organism>
<reference evidence="2 3" key="1">
    <citation type="submission" date="2016-03" db="EMBL/GenBank/DDBJ databases">
        <title>Trachymyrmex septentrionalis WGS genome.</title>
        <authorList>
            <person name="Nygaard S."/>
            <person name="Hu H."/>
            <person name="Boomsma J."/>
            <person name="Zhang G."/>
        </authorList>
    </citation>
    <scope>NUCLEOTIDE SEQUENCE [LARGE SCALE GENOMIC DNA]</scope>
    <source>
        <strain evidence="2">Tsep2-gDNA-1</strain>
        <tissue evidence="2">Whole body</tissue>
    </source>
</reference>
<evidence type="ECO:0000313" key="3">
    <source>
        <dbReference type="Proteomes" id="UP000078541"/>
    </source>
</evidence>
<evidence type="ECO:0000256" key="1">
    <source>
        <dbReference type="SAM" id="MobiDB-lite"/>
    </source>
</evidence>
<evidence type="ECO:0000313" key="2">
    <source>
        <dbReference type="EMBL" id="KYN39308.1"/>
    </source>
</evidence>
<protein>
    <submittedName>
        <fullName evidence="2">Uncharacterized protein</fullName>
    </submittedName>
</protein>
<dbReference type="Proteomes" id="UP000078541">
    <property type="component" value="Unassembled WGS sequence"/>
</dbReference>
<feature type="region of interest" description="Disordered" evidence="1">
    <location>
        <begin position="121"/>
        <end position="186"/>
    </location>
</feature>
<dbReference type="EMBL" id="KQ981613">
    <property type="protein sequence ID" value="KYN39308.1"/>
    <property type="molecule type" value="Genomic_DNA"/>
</dbReference>
<name>A0A151JX91_9HYME</name>